<dbReference type="PANTHER" id="PTHR42979:SF1">
    <property type="entry name" value="3-ISOPROPYLMALATE DEHYDROGENASE"/>
    <property type="match status" value="1"/>
</dbReference>
<evidence type="ECO:0000256" key="2">
    <source>
        <dbReference type="ARBA" id="ARBA00001936"/>
    </source>
</evidence>
<keyword evidence="6 14" id="KW-0432">Leucine biosynthesis</keyword>
<evidence type="ECO:0000256" key="8">
    <source>
        <dbReference type="ARBA" id="ARBA00022723"/>
    </source>
</evidence>
<dbReference type="SMART" id="SM01329">
    <property type="entry name" value="Iso_dh"/>
    <property type="match status" value="1"/>
</dbReference>
<feature type="site" description="Important for catalysis" evidence="14">
    <location>
        <position position="141"/>
    </location>
</feature>
<dbReference type="PANTHER" id="PTHR42979">
    <property type="entry name" value="3-ISOPROPYLMALATE DEHYDROGENASE"/>
    <property type="match status" value="1"/>
</dbReference>
<comment type="catalytic activity">
    <reaction evidence="1 14 15">
        <text>(2R,3S)-3-isopropylmalate + NAD(+) = 4-methyl-2-oxopentanoate + CO2 + NADH</text>
        <dbReference type="Rhea" id="RHEA:32271"/>
        <dbReference type="ChEBI" id="CHEBI:16526"/>
        <dbReference type="ChEBI" id="CHEBI:17865"/>
        <dbReference type="ChEBI" id="CHEBI:35121"/>
        <dbReference type="ChEBI" id="CHEBI:57540"/>
        <dbReference type="ChEBI" id="CHEBI:57945"/>
        <dbReference type="EC" id="1.1.1.85"/>
    </reaction>
</comment>
<feature type="binding site" evidence="14">
    <location>
        <position position="106"/>
    </location>
    <ligand>
        <name>substrate</name>
    </ligand>
</feature>
<organism evidence="17">
    <name type="scientific">Telmatobacter sp. DSM 110680</name>
    <dbReference type="NCBI Taxonomy" id="3036704"/>
    <lineage>
        <taxon>Bacteria</taxon>
        <taxon>Pseudomonadati</taxon>
        <taxon>Acidobacteriota</taxon>
        <taxon>Terriglobia</taxon>
        <taxon>Terriglobales</taxon>
        <taxon>Acidobacteriaceae</taxon>
        <taxon>Telmatobacter</taxon>
    </lineage>
</organism>
<dbReference type="EMBL" id="CP121196">
    <property type="protein sequence ID" value="XBH16682.1"/>
    <property type="molecule type" value="Genomic_DNA"/>
</dbReference>
<feature type="binding site" evidence="14">
    <location>
        <position position="245"/>
    </location>
    <ligand>
        <name>Mg(2+)</name>
        <dbReference type="ChEBI" id="CHEBI:18420"/>
    </ligand>
</feature>
<dbReference type="PROSITE" id="PS00470">
    <property type="entry name" value="IDH_IMDH"/>
    <property type="match status" value="1"/>
</dbReference>
<comment type="subunit">
    <text evidence="5 14 15">Homodimer.</text>
</comment>
<feature type="binding site" evidence="14">
    <location>
        <position position="134"/>
    </location>
    <ligand>
        <name>substrate</name>
    </ligand>
</feature>
<reference evidence="17" key="1">
    <citation type="submission" date="2023-03" db="EMBL/GenBank/DDBJ databases">
        <title>Edaphobacter sp.</title>
        <authorList>
            <person name="Huber K.J."/>
            <person name="Papendorf J."/>
            <person name="Pilke C."/>
            <person name="Bunk B."/>
            <person name="Sproeer C."/>
            <person name="Pester M."/>
        </authorList>
    </citation>
    <scope>NUCLEOTIDE SEQUENCE</scope>
    <source>
        <strain evidence="17">DSM 110680</strain>
    </source>
</reference>
<keyword evidence="14" id="KW-0963">Cytoplasm</keyword>
<feature type="binding site" evidence="14">
    <location>
        <position position="221"/>
    </location>
    <ligand>
        <name>Mg(2+)</name>
        <dbReference type="ChEBI" id="CHEBI:18420"/>
    </ligand>
</feature>
<dbReference type="HAMAP" id="MF_01033">
    <property type="entry name" value="LeuB_type1"/>
    <property type="match status" value="1"/>
</dbReference>
<dbReference type="RefSeq" id="WP_348261911.1">
    <property type="nucleotide sequence ID" value="NZ_CP121196.1"/>
</dbReference>
<gene>
    <name evidence="14 17" type="primary">leuB</name>
    <name evidence="17" type="ORF">P8935_19170</name>
</gene>
<evidence type="ECO:0000256" key="13">
    <source>
        <dbReference type="ARBA" id="ARBA00023304"/>
    </source>
</evidence>
<keyword evidence="13 14" id="KW-0100">Branched-chain amino acid biosynthesis</keyword>
<evidence type="ECO:0000256" key="9">
    <source>
        <dbReference type="ARBA" id="ARBA00022842"/>
    </source>
</evidence>
<feature type="binding site" evidence="14">
    <location>
        <position position="221"/>
    </location>
    <ligand>
        <name>substrate</name>
    </ligand>
</feature>
<dbReference type="GO" id="GO:0000287">
    <property type="term" value="F:magnesium ion binding"/>
    <property type="evidence" value="ECO:0007669"/>
    <property type="project" value="InterPro"/>
</dbReference>
<accession>A0AAU7DHY8</accession>
<comment type="pathway">
    <text evidence="3 14 15">Amino-acid biosynthesis; L-leucine biosynthesis; L-leucine from 3-methyl-2-oxobutanoate: step 3/4.</text>
</comment>
<evidence type="ECO:0000256" key="12">
    <source>
        <dbReference type="ARBA" id="ARBA00023211"/>
    </source>
</evidence>
<evidence type="ECO:0000256" key="6">
    <source>
        <dbReference type="ARBA" id="ARBA00022430"/>
    </source>
</evidence>
<feature type="binding site" evidence="14">
    <location>
        <position position="249"/>
    </location>
    <ligand>
        <name>Mg(2+)</name>
        <dbReference type="ChEBI" id="CHEBI:18420"/>
    </ligand>
</feature>
<dbReference type="NCBIfam" id="TIGR00169">
    <property type="entry name" value="leuB"/>
    <property type="match status" value="1"/>
</dbReference>
<comment type="subcellular location">
    <subcellularLocation>
        <location evidence="14">Cytoplasm</location>
    </subcellularLocation>
</comment>
<feature type="binding site" evidence="14">
    <location>
        <begin position="278"/>
        <end position="290"/>
    </location>
    <ligand>
        <name>NAD(+)</name>
        <dbReference type="ChEBI" id="CHEBI:57540"/>
    </ligand>
</feature>
<dbReference type="Pfam" id="PF00180">
    <property type="entry name" value="Iso_dh"/>
    <property type="match status" value="1"/>
</dbReference>
<name>A0AAU7DHY8_9BACT</name>
<dbReference type="GO" id="GO:0003862">
    <property type="term" value="F:3-isopropylmalate dehydrogenase activity"/>
    <property type="evidence" value="ECO:0007669"/>
    <property type="project" value="UniProtKB-UniRule"/>
</dbReference>
<evidence type="ECO:0000256" key="4">
    <source>
        <dbReference type="ARBA" id="ARBA00008319"/>
    </source>
</evidence>
<evidence type="ECO:0000256" key="5">
    <source>
        <dbReference type="ARBA" id="ARBA00011738"/>
    </source>
</evidence>
<dbReference type="SUPFAM" id="SSF53659">
    <property type="entry name" value="Isocitrate/Isopropylmalate dehydrogenase-like"/>
    <property type="match status" value="1"/>
</dbReference>
<comment type="cofactor">
    <cofactor evidence="14 15">
        <name>Mg(2+)</name>
        <dbReference type="ChEBI" id="CHEBI:18420"/>
    </cofactor>
    <cofactor evidence="14 15">
        <name>Mn(2+)</name>
        <dbReference type="ChEBI" id="CHEBI:29035"/>
    </cofactor>
    <text evidence="14 15">Binds 1 Mg(2+) or Mn(2+) ion per subunit.</text>
</comment>
<evidence type="ECO:0000259" key="16">
    <source>
        <dbReference type="SMART" id="SM01329"/>
    </source>
</evidence>
<evidence type="ECO:0000256" key="3">
    <source>
        <dbReference type="ARBA" id="ARBA00004762"/>
    </source>
</evidence>
<protein>
    <recommendedName>
        <fullName evidence="14">3-isopropylmalate dehydrogenase</fullName>
        <ecNumber evidence="14">1.1.1.85</ecNumber>
    </recommendedName>
    <alternativeName>
        <fullName evidence="14">3-IPM-DH</fullName>
    </alternativeName>
    <alternativeName>
        <fullName evidence="14">Beta-IPM dehydrogenase</fullName>
        <shortName evidence="14">IMDH</shortName>
    </alternativeName>
</protein>
<evidence type="ECO:0000313" key="17">
    <source>
        <dbReference type="EMBL" id="XBH16682.1"/>
    </source>
</evidence>
<comment type="similarity">
    <text evidence="4 14">Belongs to the isocitrate and isopropylmalate dehydrogenases family. LeuB type 1 subfamily.</text>
</comment>
<keyword evidence="11 14" id="KW-0520">NAD</keyword>
<keyword evidence="9 14" id="KW-0460">Magnesium</keyword>
<evidence type="ECO:0000256" key="7">
    <source>
        <dbReference type="ARBA" id="ARBA00022605"/>
    </source>
</evidence>
<evidence type="ECO:0000256" key="15">
    <source>
        <dbReference type="RuleBase" id="RU004445"/>
    </source>
</evidence>
<sequence>MKLKILVTAGDGIGPEVTNEAVSVLHEVAEIGGHKLEITAKRIGGVAIVKDGSPLPKDTLDAALASDAVLLGAVGGNEFNSLPPDKRPEAGLLQLRAALGGFANLRPAFAFKELAVNSPLRPEIIDGADILFVRELLGGLYFGAPREWNKAKGEAWNTMRYTREEVARVSRIAFELAMKRRKKLTSVDKANVLEVSQLWRATVNEVAAEFPAVTVEHQYVDAMSMHLMNQPRNYDVVLTENLFGDILSDESAVITGSLGMLPSATIGGKVNLYEPVHGSAPDIAGKGLANPLGAILTGALILRHSGALEAEAAAIESAVRKVLEQGFRTPDLARGNSQGLPVLSTKEMGAKVRETVKSQLLAASR</sequence>
<feature type="binding site" evidence="14">
    <location>
        <position position="96"/>
    </location>
    <ligand>
        <name>substrate</name>
    </ligand>
</feature>
<feature type="domain" description="Isopropylmalate dehydrogenase-like" evidence="16">
    <location>
        <begin position="4"/>
        <end position="352"/>
    </location>
</feature>
<keyword evidence="7 14" id="KW-0028">Amino-acid biosynthesis</keyword>
<evidence type="ECO:0000256" key="10">
    <source>
        <dbReference type="ARBA" id="ARBA00023002"/>
    </source>
</evidence>
<evidence type="ECO:0000256" key="11">
    <source>
        <dbReference type="ARBA" id="ARBA00023027"/>
    </source>
</evidence>
<dbReference type="EC" id="1.1.1.85" evidence="14"/>
<dbReference type="InterPro" id="IPR004429">
    <property type="entry name" value="Isopropylmalate_DH"/>
</dbReference>
<keyword evidence="12 14" id="KW-0464">Manganese</keyword>
<dbReference type="AlphaFoldDB" id="A0AAU7DHY8"/>
<comment type="caution">
    <text evidence="14">Lacks conserved residue(s) required for the propagation of feature annotation.</text>
</comment>
<dbReference type="GO" id="GO:0005829">
    <property type="term" value="C:cytosol"/>
    <property type="evidence" value="ECO:0007669"/>
    <property type="project" value="TreeGrafter"/>
</dbReference>
<dbReference type="InterPro" id="IPR024084">
    <property type="entry name" value="IsoPropMal-DH-like_dom"/>
</dbReference>
<dbReference type="Gene3D" id="3.40.718.10">
    <property type="entry name" value="Isopropylmalate Dehydrogenase"/>
    <property type="match status" value="1"/>
</dbReference>
<comment type="function">
    <text evidence="14 15">Catalyzes the oxidation of 3-carboxy-2-hydroxy-4-methylpentanoate (3-isopropylmalate) to 3-carboxy-4-methyl-2-oxopentanoate. The product decarboxylates to 4-methyl-2 oxopentanoate.</text>
</comment>
<evidence type="ECO:0000256" key="1">
    <source>
        <dbReference type="ARBA" id="ARBA00000624"/>
    </source>
</evidence>
<evidence type="ECO:0000256" key="14">
    <source>
        <dbReference type="HAMAP-Rule" id="MF_01033"/>
    </source>
</evidence>
<feature type="site" description="Important for catalysis" evidence="14">
    <location>
        <position position="189"/>
    </location>
</feature>
<dbReference type="GO" id="GO:0009098">
    <property type="term" value="P:L-leucine biosynthetic process"/>
    <property type="evidence" value="ECO:0007669"/>
    <property type="project" value="UniProtKB-UniRule"/>
</dbReference>
<dbReference type="FunFam" id="3.40.718.10:FF:000006">
    <property type="entry name" value="3-isopropylmalate dehydrogenase"/>
    <property type="match status" value="1"/>
</dbReference>
<comment type="cofactor">
    <cofactor evidence="2">
        <name>Mn(2+)</name>
        <dbReference type="ChEBI" id="CHEBI:29035"/>
    </cofactor>
</comment>
<dbReference type="GO" id="GO:0051287">
    <property type="term" value="F:NAD binding"/>
    <property type="evidence" value="ECO:0007669"/>
    <property type="project" value="InterPro"/>
</dbReference>
<proteinExistence type="inferred from homology"/>
<dbReference type="InterPro" id="IPR019818">
    <property type="entry name" value="IsoCit/isopropylmalate_DH_CS"/>
</dbReference>
<keyword evidence="10 14" id="KW-0560">Oxidoreductase</keyword>
<keyword evidence="8 14" id="KW-0479">Metal-binding</keyword>